<evidence type="ECO:0000256" key="2">
    <source>
        <dbReference type="SAM" id="SignalP"/>
    </source>
</evidence>
<dbReference type="PROSITE" id="PS51662">
    <property type="entry name" value="BP_PHYTASE"/>
    <property type="match status" value="1"/>
</dbReference>
<keyword evidence="2" id="KW-0732">Signal</keyword>
<evidence type="ECO:0000313" key="4">
    <source>
        <dbReference type="EMBL" id="WDI30890.1"/>
    </source>
</evidence>
<feature type="domain" description="BPP" evidence="3">
    <location>
        <begin position="35"/>
        <end position="355"/>
    </location>
</feature>
<dbReference type="InterPro" id="IPR003431">
    <property type="entry name" value="B-propeller_Phytase"/>
</dbReference>
<feature type="region of interest" description="Disordered" evidence="1">
    <location>
        <begin position="25"/>
        <end position="50"/>
    </location>
</feature>
<accession>A0AAE9ZCF7</accession>
<organism evidence="4 5">
    <name type="scientific">Hyphococcus flavus</name>
    <dbReference type="NCBI Taxonomy" id="1866326"/>
    <lineage>
        <taxon>Bacteria</taxon>
        <taxon>Pseudomonadati</taxon>
        <taxon>Pseudomonadota</taxon>
        <taxon>Alphaproteobacteria</taxon>
        <taxon>Parvularculales</taxon>
        <taxon>Parvularculaceae</taxon>
        <taxon>Hyphococcus</taxon>
    </lineage>
</organism>
<reference evidence="4" key="1">
    <citation type="submission" date="2023-02" db="EMBL/GenBank/DDBJ databases">
        <title>Genome sequence of Hyphococcus flavus.</title>
        <authorList>
            <person name="Rong J.-C."/>
            <person name="Zhao Q."/>
            <person name="Yi M."/>
            <person name="Wu J.-Y."/>
        </authorList>
    </citation>
    <scope>NUCLEOTIDE SEQUENCE</scope>
    <source>
        <strain evidence="4">MCCC 1K03223</strain>
    </source>
</reference>
<gene>
    <name evidence="4" type="ORF">PUV54_13095</name>
</gene>
<keyword evidence="5" id="KW-1185">Reference proteome</keyword>
<dbReference type="Gene3D" id="2.120.10.30">
    <property type="entry name" value="TolB, C-terminal domain"/>
    <property type="match status" value="1"/>
</dbReference>
<feature type="compositionally biased region" description="Low complexity" evidence="1">
    <location>
        <begin position="27"/>
        <end position="40"/>
    </location>
</feature>
<dbReference type="EMBL" id="CP118166">
    <property type="protein sequence ID" value="WDI30890.1"/>
    <property type="molecule type" value="Genomic_DNA"/>
</dbReference>
<evidence type="ECO:0000256" key="1">
    <source>
        <dbReference type="SAM" id="MobiDB-lite"/>
    </source>
</evidence>
<dbReference type="RefSeq" id="WP_274492712.1">
    <property type="nucleotide sequence ID" value="NZ_CP118166.1"/>
</dbReference>
<dbReference type="InterPro" id="IPR011042">
    <property type="entry name" value="6-blade_b-propeller_TolB-like"/>
</dbReference>
<proteinExistence type="predicted"/>
<feature type="signal peptide" evidence="2">
    <location>
        <begin position="1"/>
        <end position="18"/>
    </location>
</feature>
<sequence>MRSYLLAASVLAGASLLAACEKKSSEPSADAGPDAPVDAPTVTEEAPQGPVDAFFSDELPGLSGPATGIAFWEHPSQSYNSLLIVANADGIVSYNMEDGTEVGRVDGVNAQGVAVSYFGFGASAAGFLATHDAAANAVRLYGIDNSSRTFLPLDGAPELTGEVRDICAGRAPNSSSPMIFAVQETSVRYFSLAANADGVSIAEDVTLETPDNLVSCAVDIKGALTLAADNGEIYRLDNEAAFLNPLAIVDDATPADVAVIQSQSGDDGAVSEQVLLLDQRTGAVHVFNRDDGEALGAINFSGTDQMPDAEPAVLMGSASANLGALYRDGILGFGAAGDEGPVVRIAPVSTVLNSLSLPVGGPVTARGMAMIKDNELNITLPDINNEGE</sequence>
<dbReference type="SUPFAM" id="SSF50956">
    <property type="entry name" value="Thermostable phytase (3-phytase)"/>
    <property type="match status" value="1"/>
</dbReference>
<dbReference type="GO" id="GO:0016158">
    <property type="term" value="F:inositol hexakisphosphate 3-phosphatase activity"/>
    <property type="evidence" value="ECO:0007669"/>
    <property type="project" value="InterPro"/>
</dbReference>
<protein>
    <recommendedName>
        <fullName evidence="3">BPP domain-containing protein</fullName>
    </recommendedName>
</protein>
<dbReference type="KEGG" id="hfl:PUV54_13095"/>
<evidence type="ECO:0000259" key="3">
    <source>
        <dbReference type="PROSITE" id="PS51662"/>
    </source>
</evidence>
<dbReference type="Proteomes" id="UP001214043">
    <property type="component" value="Chromosome"/>
</dbReference>
<evidence type="ECO:0000313" key="5">
    <source>
        <dbReference type="Proteomes" id="UP001214043"/>
    </source>
</evidence>
<name>A0AAE9ZCF7_9PROT</name>
<feature type="chain" id="PRO_5042209896" description="BPP domain-containing protein" evidence="2">
    <location>
        <begin position="19"/>
        <end position="388"/>
    </location>
</feature>
<dbReference type="AlphaFoldDB" id="A0AAE9ZCF7"/>
<dbReference type="PROSITE" id="PS51257">
    <property type="entry name" value="PROKAR_LIPOPROTEIN"/>
    <property type="match status" value="1"/>
</dbReference>